<dbReference type="RefSeq" id="WP_013931826.1">
    <property type="nucleotide sequence ID" value="NC_015707.1"/>
</dbReference>
<dbReference type="eggNOG" id="COG1143">
    <property type="taxonomic scope" value="Bacteria"/>
</dbReference>
<keyword evidence="3" id="KW-0408">Iron</keyword>
<keyword evidence="2" id="KW-0479">Metal-binding</keyword>
<evidence type="ECO:0000256" key="4">
    <source>
        <dbReference type="ARBA" id="ARBA00023014"/>
    </source>
</evidence>
<dbReference type="InterPro" id="IPR017900">
    <property type="entry name" value="4Fe4S_Fe_S_CS"/>
</dbReference>
<dbReference type="eggNOG" id="COG2006">
    <property type="taxonomic scope" value="Bacteria"/>
</dbReference>
<keyword evidence="7" id="KW-1185">Reference proteome</keyword>
<dbReference type="PROSITE" id="PS00198">
    <property type="entry name" value="4FE4S_FER_1"/>
    <property type="match status" value="1"/>
</dbReference>
<dbReference type="EMBL" id="CP002351">
    <property type="protein sequence ID" value="AEH50603.1"/>
    <property type="molecule type" value="Genomic_DNA"/>
</dbReference>
<evidence type="ECO:0000256" key="2">
    <source>
        <dbReference type="ARBA" id="ARBA00022723"/>
    </source>
</evidence>
<dbReference type="PATRIC" id="fig|688269.3.peg.534"/>
<accession>F7YX08</accession>
<feature type="domain" description="4Fe-4S ferredoxin-type" evidence="5">
    <location>
        <begin position="288"/>
        <end position="314"/>
    </location>
</feature>
<dbReference type="GO" id="GO:0051539">
    <property type="term" value="F:4 iron, 4 sulfur cluster binding"/>
    <property type="evidence" value="ECO:0007669"/>
    <property type="project" value="UniProtKB-KW"/>
</dbReference>
<proteinExistence type="predicted"/>
<evidence type="ECO:0000256" key="1">
    <source>
        <dbReference type="ARBA" id="ARBA00022485"/>
    </source>
</evidence>
<dbReference type="InterPro" id="IPR007160">
    <property type="entry name" value="DUF362"/>
</dbReference>
<name>F7YX08_9THEM</name>
<organism evidence="6 7">
    <name type="scientific">Pseudothermotoga thermarum DSM 5069</name>
    <dbReference type="NCBI Taxonomy" id="688269"/>
    <lineage>
        <taxon>Bacteria</taxon>
        <taxon>Thermotogati</taxon>
        <taxon>Thermotogota</taxon>
        <taxon>Thermotogae</taxon>
        <taxon>Thermotogales</taxon>
        <taxon>Thermotogaceae</taxon>
        <taxon>Pseudothermotoga</taxon>
    </lineage>
</organism>
<dbReference type="PANTHER" id="PTHR24960">
    <property type="entry name" value="PHOTOSYSTEM I IRON-SULFUR CENTER-RELATED"/>
    <property type="match status" value="1"/>
</dbReference>
<dbReference type="GO" id="GO:0046872">
    <property type="term" value="F:metal ion binding"/>
    <property type="evidence" value="ECO:0007669"/>
    <property type="project" value="UniProtKB-KW"/>
</dbReference>
<evidence type="ECO:0000259" key="5">
    <source>
        <dbReference type="PROSITE" id="PS51379"/>
    </source>
</evidence>
<keyword evidence="4" id="KW-0411">Iron-sulfur</keyword>
<dbReference type="SUPFAM" id="SSF54862">
    <property type="entry name" value="4Fe-4S ferredoxins"/>
    <property type="match status" value="1"/>
</dbReference>
<dbReference type="HOGENOM" id="CLU_058393_1_0_0"/>
<evidence type="ECO:0000256" key="3">
    <source>
        <dbReference type="ARBA" id="ARBA00023004"/>
    </source>
</evidence>
<gene>
    <name evidence="6" type="ORF">Theth_0514</name>
</gene>
<evidence type="ECO:0000313" key="7">
    <source>
        <dbReference type="Proteomes" id="UP000006804"/>
    </source>
</evidence>
<dbReference type="STRING" id="688269.Theth_0514"/>
<dbReference type="PANTHER" id="PTHR24960:SF76">
    <property type="entry name" value="4FE-4S FERREDOXIN-TYPE DOMAIN-CONTAINING PROTEIN"/>
    <property type="match status" value="1"/>
</dbReference>
<dbReference type="Proteomes" id="UP000006804">
    <property type="component" value="Chromosome"/>
</dbReference>
<dbReference type="KEGG" id="tta:Theth_0514"/>
<dbReference type="OrthoDB" id="9807879at2"/>
<dbReference type="PROSITE" id="PS51379">
    <property type="entry name" value="4FE4S_FER_2"/>
    <property type="match status" value="2"/>
</dbReference>
<protein>
    <recommendedName>
        <fullName evidence="5">4Fe-4S ferredoxin-type domain-containing protein</fullName>
    </recommendedName>
</protein>
<sequence length="347" mass="38617">MIVHFIKCEDYQAVEKKLLPVLEGYSSLFSPGEKVLVKPNLLSARKPEEAVATHPKVVEVVLRFLKDLGIFPYVGDSPAYGSLQKVLQVSGIWEVCQKLSVPAVELNEPVEVDGQRYKKIRISSKVFDFDKVVNVAKLKTHSQMVLTLAVKNLFGCVPGIEKSGWHIRCETNENFAALLVDICLIVNPVLSIVDGVEGMEGNGPANGKKKKFGVIVVSSNPFALDHAICLRLNVDPFLVYTVRESIARGLVKDYSIDGDWSSSIELPVTVPSLPVKGPLRQIARMIVRVPKISKKECIRCKICEEKCPAKAIDLSRSDIDYKKCIRCYVCHEVCPRGAIELVRRIFI</sequence>
<evidence type="ECO:0000313" key="6">
    <source>
        <dbReference type="EMBL" id="AEH50603.1"/>
    </source>
</evidence>
<feature type="domain" description="4Fe-4S ferredoxin-type" evidence="5">
    <location>
        <begin position="315"/>
        <end position="344"/>
    </location>
</feature>
<keyword evidence="1" id="KW-0004">4Fe-4S</keyword>
<dbReference type="AlphaFoldDB" id="F7YX08"/>
<dbReference type="InterPro" id="IPR050157">
    <property type="entry name" value="PSI_iron-sulfur_center"/>
</dbReference>
<dbReference type="Gene3D" id="3.30.70.20">
    <property type="match status" value="1"/>
</dbReference>
<dbReference type="Pfam" id="PF04015">
    <property type="entry name" value="DUF362"/>
    <property type="match status" value="1"/>
</dbReference>
<dbReference type="Pfam" id="PF13187">
    <property type="entry name" value="Fer4_9"/>
    <property type="match status" value="1"/>
</dbReference>
<reference evidence="6 7" key="1">
    <citation type="submission" date="2010-11" db="EMBL/GenBank/DDBJ databases">
        <title>The complete genome of Thermotoga thermarum DSM 5069.</title>
        <authorList>
            <consortium name="US DOE Joint Genome Institute (JGI-PGF)"/>
            <person name="Lucas S."/>
            <person name="Copeland A."/>
            <person name="Lapidus A."/>
            <person name="Bruce D."/>
            <person name="Goodwin L."/>
            <person name="Pitluck S."/>
            <person name="Kyrpides N."/>
            <person name="Mavromatis K."/>
            <person name="Ivanova N."/>
            <person name="Zeytun A."/>
            <person name="Brettin T."/>
            <person name="Detter J.C."/>
            <person name="Tapia R."/>
            <person name="Han C."/>
            <person name="Land M."/>
            <person name="Hauser L."/>
            <person name="Markowitz V."/>
            <person name="Cheng J.-F."/>
            <person name="Hugenholtz P."/>
            <person name="Woyke T."/>
            <person name="Wu D."/>
            <person name="Spring S."/>
            <person name="Schroeder M."/>
            <person name="Brambilla E."/>
            <person name="Klenk H.-P."/>
            <person name="Eisen J.A."/>
        </authorList>
    </citation>
    <scope>NUCLEOTIDE SEQUENCE [LARGE SCALE GENOMIC DNA]</scope>
    <source>
        <strain evidence="6 7">DSM 5069</strain>
    </source>
</reference>
<dbReference type="InterPro" id="IPR017896">
    <property type="entry name" value="4Fe4S_Fe-S-bd"/>
</dbReference>